<dbReference type="PROSITE" id="PS51592">
    <property type="entry name" value="SAM_MTA70L_2"/>
    <property type="match status" value="1"/>
</dbReference>
<dbReference type="Proteomes" id="UP000769528">
    <property type="component" value="Unassembled WGS sequence"/>
</dbReference>
<evidence type="ECO:0000256" key="2">
    <source>
        <dbReference type="ARBA" id="ARBA00023242"/>
    </source>
</evidence>
<dbReference type="PANTHER" id="PTHR13107">
    <property type="entry name" value="N6-ADENOSINE-METHYLTRANSFERASE NON-CATALYTIC SUBUNIT"/>
    <property type="match status" value="1"/>
</dbReference>
<comment type="caution">
    <text evidence="5">The sequence shown here is derived from an EMBL/GenBank/DDBJ whole genome shotgun (WGS) entry which is preliminary data.</text>
</comment>
<dbReference type="PANTHER" id="PTHR13107:SF0">
    <property type="entry name" value="N6-ADENOSINE-METHYLTRANSFERASE NON-CATALYTIC SUBUNIT"/>
    <property type="match status" value="1"/>
</dbReference>
<dbReference type="GO" id="GO:0005634">
    <property type="term" value="C:nucleus"/>
    <property type="evidence" value="ECO:0007669"/>
    <property type="project" value="UniProtKB-SubCell"/>
</dbReference>
<comment type="subcellular location">
    <subcellularLocation>
        <location evidence="1">Nucleus</location>
    </subcellularLocation>
</comment>
<evidence type="ECO:0000256" key="3">
    <source>
        <dbReference type="PROSITE-ProRule" id="PRU00489"/>
    </source>
</evidence>
<name>A0A9P8PA24_9ASCO</name>
<dbReference type="OrthoDB" id="14833at2759"/>
<dbReference type="GO" id="GO:0003729">
    <property type="term" value="F:mRNA binding"/>
    <property type="evidence" value="ECO:0007669"/>
    <property type="project" value="TreeGrafter"/>
</dbReference>
<protein>
    <recommendedName>
        <fullName evidence="7">Karyogamy protein KAR4</fullName>
    </recommendedName>
</protein>
<evidence type="ECO:0000256" key="4">
    <source>
        <dbReference type="SAM" id="MobiDB-lite"/>
    </source>
</evidence>
<reference evidence="5" key="2">
    <citation type="submission" date="2021-01" db="EMBL/GenBank/DDBJ databases">
        <authorList>
            <person name="Schikora-Tamarit M.A."/>
        </authorList>
    </citation>
    <scope>NUCLEOTIDE SEQUENCE</scope>
    <source>
        <strain evidence="5">CBS6341</strain>
    </source>
</reference>
<dbReference type="EMBL" id="JAEUBF010001380">
    <property type="protein sequence ID" value="KAH3667765.1"/>
    <property type="molecule type" value="Genomic_DNA"/>
</dbReference>
<organism evidence="5 6">
    <name type="scientific">Wickerhamomyces mucosus</name>
    <dbReference type="NCBI Taxonomy" id="1378264"/>
    <lineage>
        <taxon>Eukaryota</taxon>
        <taxon>Fungi</taxon>
        <taxon>Dikarya</taxon>
        <taxon>Ascomycota</taxon>
        <taxon>Saccharomycotina</taxon>
        <taxon>Saccharomycetes</taxon>
        <taxon>Phaffomycetales</taxon>
        <taxon>Wickerhamomycetaceae</taxon>
        <taxon>Wickerhamomyces</taxon>
    </lineage>
</organism>
<dbReference type="PROSITE" id="PS51143">
    <property type="entry name" value="MT_A70"/>
    <property type="match status" value="1"/>
</dbReference>
<evidence type="ECO:0000256" key="1">
    <source>
        <dbReference type="ARBA" id="ARBA00004123"/>
    </source>
</evidence>
<dbReference type="InterPro" id="IPR045123">
    <property type="entry name" value="METTL14-like"/>
</dbReference>
<sequence length="503" mass="58772">MRRTDNDFTNVHKSGIRENKSNIANVQTMKREYQQGSISSQQRQYQQHQEQQLKENWHPNISPYNRNIQASYGHRMAYPNSFLKRNKGGSARNLLKQNYYEDNTFSYNHQGSEDFTLSDVSTSSGVTLDPTQIFYNTKNDYALNQLIRKPNIQYRSTRNTNQHQKHTQEQVKSSFEKEKGWKIFKENDYSNHYIHSNFEELPVKYVRNIENPVEGYPKLQRLFQLKEYQNSKYNCTPFGARVELDNMVSTLNRWIYKENLVFDVIMIGALSENQFIYPLLTQLPLERLCSKPGFLFIWASVKKINELAGLLKSDTWAKKFRRSEELVFVPVSKDSPYYPNKENTSDEDSLFEKMQWHCWMCITGTVRRSTDCHLIHCNVDTDLRIEKKEADAVENSAVPNHIYRVTENFSSATRRLHIIPSRTGFGKPVKPRKGWVIMSPDVVVDNFDADQYKSEISRIGTNVPQDPDIESIRPKSPVQRNSQSIPLAQQIQQQERAQLLNAA</sequence>
<feature type="region of interest" description="Disordered" evidence="4">
    <location>
        <begin position="460"/>
        <end position="485"/>
    </location>
</feature>
<keyword evidence="6" id="KW-1185">Reference proteome</keyword>
<evidence type="ECO:0008006" key="7">
    <source>
        <dbReference type="Google" id="ProtNLM"/>
    </source>
</evidence>
<dbReference type="Pfam" id="PF05063">
    <property type="entry name" value="MT-A70"/>
    <property type="match status" value="1"/>
</dbReference>
<reference evidence="5" key="1">
    <citation type="journal article" date="2021" name="Open Biol.">
        <title>Shared evolutionary footprints suggest mitochondrial oxidative damage underlies multiple complex I losses in fungi.</title>
        <authorList>
            <person name="Schikora-Tamarit M.A."/>
            <person name="Marcet-Houben M."/>
            <person name="Nosek J."/>
            <person name="Gabaldon T."/>
        </authorList>
    </citation>
    <scope>NUCLEOTIDE SEQUENCE</scope>
    <source>
        <strain evidence="5">CBS6341</strain>
    </source>
</reference>
<evidence type="ECO:0000313" key="6">
    <source>
        <dbReference type="Proteomes" id="UP000769528"/>
    </source>
</evidence>
<dbReference type="InterPro" id="IPR007757">
    <property type="entry name" value="MT-A70-like"/>
</dbReference>
<keyword evidence="2" id="KW-0539">Nucleus</keyword>
<evidence type="ECO:0000313" key="5">
    <source>
        <dbReference type="EMBL" id="KAH3667765.1"/>
    </source>
</evidence>
<dbReference type="AlphaFoldDB" id="A0A9P8PA24"/>
<proteinExistence type="inferred from homology"/>
<gene>
    <name evidence="5" type="ORF">WICMUC_005297</name>
</gene>
<dbReference type="GO" id="GO:0036396">
    <property type="term" value="C:RNA N6-methyladenosine methyltransferase complex"/>
    <property type="evidence" value="ECO:0007669"/>
    <property type="project" value="TreeGrafter"/>
</dbReference>
<accession>A0A9P8PA24</accession>
<comment type="similarity">
    <text evidence="3">Belongs to the MT-A70-like family.</text>
</comment>